<dbReference type="Gene3D" id="2.60.120.200">
    <property type="match status" value="1"/>
</dbReference>
<dbReference type="EMBL" id="JAAAJA010000077">
    <property type="protein sequence ID" value="KAG0263338.1"/>
    <property type="molecule type" value="Genomic_DNA"/>
</dbReference>
<name>A0A9P6U869_9FUNG</name>
<reference evidence="3" key="1">
    <citation type="journal article" date="2020" name="Fungal Divers.">
        <title>Resolving the Mortierellaceae phylogeny through synthesis of multi-gene phylogenetics and phylogenomics.</title>
        <authorList>
            <person name="Vandepol N."/>
            <person name="Liber J."/>
            <person name="Desiro A."/>
            <person name="Na H."/>
            <person name="Kennedy M."/>
            <person name="Barry K."/>
            <person name="Grigoriev I.V."/>
            <person name="Miller A.N."/>
            <person name="O'Donnell K."/>
            <person name="Stajich J.E."/>
            <person name="Bonito G."/>
        </authorList>
    </citation>
    <scope>NUCLEOTIDE SEQUENCE</scope>
    <source>
        <strain evidence="3">KOD948</strain>
    </source>
</reference>
<dbReference type="OrthoDB" id="2395160at2759"/>
<gene>
    <name evidence="3" type="ORF">BG011_008967</name>
</gene>
<dbReference type="AlphaFoldDB" id="A0A9P6U869"/>
<evidence type="ECO:0000313" key="3">
    <source>
        <dbReference type="EMBL" id="KAG0263338.1"/>
    </source>
</evidence>
<comment type="caution">
    <text evidence="3">The sequence shown here is derived from an EMBL/GenBank/DDBJ whole genome shotgun (WGS) entry which is preliminary data.</text>
</comment>
<accession>A0A9P6U869</accession>
<proteinExistence type="predicted"/>
<dbReference type="PANTHER" id="PTHR40124:SF1">
    <property type="entry name" value="DISAGGREGATASE RELATED REPEAT PROTEIN"/>
    <property type="match status" value="1"/>
</dbReference>
<organism evidence="3 4">
    <name type="scientific">Mortierella polycephala</name>
    <dbReference type="NCBI Taxonomy" id="41804"/>
    <lineage>
        <taxon>Eukaryota</taxon>
        <taxon>Fungi</taxon>
        <taxon>Fungi incertae sedis</taxon>
        <taxon>Mucoromycota</taxon>
        <taxon>Mortierellomycotina</taxon>
        <taxon>Mortierellomycetes</taxon>
        <taxon>Mortierellales</taxon>
        <taxon>Mortierellaceae</taxon>
        <taxon>Mortierella</taxon>
    </lineage>
</organism>
<dbReference type="Pfam" id="PF21294">
    <property type="entry name" value="Polysacc_lyase_14"/>
    <property type="match status" value="1"/>
</dbReference>
<evidence type="ECO:0000256" key="1">
    <source>
        <dbReference type="SAM" id="MobiDB-lite"/>
    </source>
</evidence>
<evidence type="ECO:0000259" key="2">
    <source>
        <dbReference type="Pfam" id="PF21294"/>
    </source>
</evidence>
<evidence type="ECO:0000313" key="4">
    <source>
        <dbReference type="Proteomes" id="UP000726737"/>
    </source>
</evidence>
<sequence>MPKSPVVAAGSGSGAGNGSSNKLDMNGEKFLVQNWSTTYHTIAIGGNDISFVSDPFASNGDNNTVLQLNYPKGSYVPSMGPVAGGTHFYATPFGDQTPFAKMMVSYDVAFPNGFDWVLGGKLPGIYGGSPYDGCSGGMQSTGENCLTARLMWRQSGLGEVYAYIPADSKSSFCNNPEVMCSDKYGKSVGRGLIYFMPGKWTRLDMVMALNEPAGRQNGILQVYMNGNLVISMDNVPYRSTGMVGFQGLMFSSFFGGSDPEYATPVDTSVYFRNVQLSVGEPAQLYNGTGGNASGRVVGSRGIGESVFFSLFALFMVLVLA</sequence>
<dbReference type="InterPro" id="IPR048958">
    <property type="entry name" value="Polysacc_lyase_14"/>
</dbReference>
<dbReference type="PANTHER" id="PTHR40124">
    <property type="match status" value="1"/>
</dbReference>
<feature type="domain" description="Polysaccharide lyase 14" evidence="2">
    <location>
        <begin position="61"/>
        <end position="274"/>
    </location>
</feature>
<feature type="region of interest" description="Disordered" evidence="1">
    <location>
        <begin position="1"/>
        <end position="21"/>
    </location>
</feature>
<dbReference type="Proteomes" id="UP000726737">
    <property type="component" value="Unassembled WGS sequence"/>
</dbReference>
<keyword evidence="4" id="KW-1185">Reference proteome</keyword>
<protein>
    <recommendedName>
        <fullName evidence="2">Polysaccharide lyase 14 domain-containing protein</fullName>
    </recommendedName>
</protein>